<evidence type="ECO:0000313" key="2">
    <source>
        <dbReference type="EMBL" id="CTQ32003.1"/>
    </source>
</evidence>
<gene>
    <name evidence="2" type="ORF">JAN5088_00762</name>
</gene>
<dbReference type="PROSITE" id="PS51257">
    <property type="entry name" value="PROKAR_LIPOPROTEIN"/>
    <property type="match status" value="1"/>
</dbReference>
<evidence type="ECO:0000313" key="3">
    <source>
        <dbReference type="Proteomes" id="UP000048908"/>
    </source>
</evidence>
<name>A0A0M6XPA8_9RHOB</name>
<proteinExistence type="predicted"/>
<dbReference type="AlphaFoldDB" id="A0A0M6XPA8"/>
<keyword evidence="3" id="KW-1185">Reference proteome</keyword>
<sequence length="459" mass="48450">MLRPLAAFAVMALAACAPQGTAPQASRATVAGVIDALPPARRFAGPPAMAVPVQSNAQVARDFMSLTFQLETGRQLPVFTRYEGPITVSVENASGAPLPPSLQPDLDDLLARLRSEAGIDIARAGPGEMGSITVSAVPRAALQRHVPGAACFVVPRVTGWQEYLSRRFGPAIDWTTLTTRTRASVFLPADVSPQEIRDCLHEEIGQAIGPLNDLYRLPWSAFNDDNMHVVLTPYDMLLLRATYDPALASGMTREQVAAALPGILARINPRGRTPDRGAVPEATTAWTAALQGALDPRGSDASRLAQARSAVALAQAAGWGDERLAYSQLALGRAALSLDGDLALAAFLQAHTLYRRMTGRDSIHSAQVGLQLAAFALSTGQVDMALDILDGAIPAADAAQNASLLATLLLLRAEAARMTGADADAALIRREGLAWGRYAWGDRILAIRAAEVAGLRPAA</sequence>
<keyword evidence="1" id="KW-0732">Signal</keyword>
<dbReference type="Proteomes" id="UP000048908">
    <property type="component" value="Unassembled WGS sequence"/>
</dbReference>
<protein>
    <recommendedName>
        <fullName evidence="4">ATP-dependent transcriptional regulator</fullName>
    </recommendedName>
</protein>
<dbReference type="EMBL" id="CXPG01000012">
    <property type="protein sequence ID" value="CTQ32003.1"/>
    <property type="molecule type" value="Genomic_DNA"/>
</dbReference>
<reference evidence="2 3" key="1">
    <citation type="submission" date="2015-07" db="EMBL/GenBank/DDBJ databases">
        <authorList>
            <person name="Noorani M."/>
        </authorList>
    </citation>
    <scope>NUCLEOTIDE SEQUENCE [LARGE SCALE GENOMIC DNA]</scope>
    <source>
        <strain evidence="2 3">CECT 5088</strain>
    </source>
</reference>
<evidence type="ECO:0000256" key="1">
    <source>
        <dbReference type="SAM" id="SignalP"/>
    </source>
</evidence>
<dbReference type="InterPro" id="IPR021323">
    <property type="entry name" value="DUF2927"/>
</dbReference>
<organism evidence="2 3">
    <name type="scientific">Jannaschia rubra</name>
    <dbReference type="NCBI Taxonomy" id="282197"/>
    <lineage>
        <taxon>Bacteria</taxon>
        <taxon>Pseudomonadati</taxon>
        <taxon>Pseudomonadota</taxon>
        <taxon>Alphaproteobacteria</taxon>
        <taxon>Rhodobacterales</taxon>
        <taxon>Roseobacteraceae</taxon>
        <taxon>Jannaschia</taxon>
    </lineage>
</organism>
<evidence type="ECO:0008006" key="4">
    <source>
        <dbReference type="Google" id="ProtNLM"/>
    </source>
</evidence>
<feature type="chain" id="PRO_5005806953" description="ATP-dependent transcriptional regulator" evidence="1">
    <location>
        <begin position="18"/>
        <end position="459"/>
    </location>
</feature>
<dbReference type="Pfam" id="PF11150">
    <property type="entry name" value="DUF2927"/>
    <property type="match status" value="1"/>
</dbReference>
<dbReference type="STRING" id="282197.SAMN04488517_104232"/>
<accession>A0A0M6XPA8</accession>
<feature type="signal peptide" evidence="1">
    <location>
        <begin position="1"/>
        <end position="17"/>
    </location>
</feature>
<dbReference type="RefSeq" id="WP_055681465.1">
    <property type="nucleotide sequence ID" value="NZ_CXPG01000012.1"/>
</dbReference>
<dbReference type="OrthoDB" id="7823193at2"/>